<evidence type="ECO:0000313" key="6">
    <source>
        <dbReference type="EMBL" id="KAF9331491.1"/>
    </source>
</evidence>
<feature type="domain" description="FAD-binding" evidence="5">
    <location>
        <begin position="37"/>
        <end position="208"/>
    </location>
</feature>
<organism evidence="6 7">
    <name type="scientific">Podila minutissima</name>
    <dbReference type="NCBI Taxonomy" id="64525"/>
    <lineage>
        <taxon>Eukaryota</taxon>
        <taxon>Fungi</taxon>
        <taxon>Fungi incertae sedis</taxon>
        <taxon>Mucoromycota</taxon>
        <taxon>Mortierellomycotina</taxon>
        <taxon>Mortierellomycetes</taxon>
        <taxon>Mortierellales</taxon>
        <taxon>Mortierellaceae</taxon>
        <taxon>Podila</taxon>
    </lineage>
</organism>
<keyword evidence="2" id="KW-0285">Flavoprotein</keyword>
<evidence type="ECO:0000256" key="1">
    <source>
        <dbReference type="ARBA" id="ARBA00007992"/>
    </source>
</evidence>
<evidence type="ECO:0000256" key="2">
    <source>
        <dbReference type="ARBA" id="ARBA00022630"/>
    </source>
</evidence>
<name>A0A9P5SMS8_9FUNG</name>
<dbReference type="InterPro" id="IPR050562">
    <property type="entry name" value="FAD_mOase_fung"/>
</dbReference>
<keyword evidence="4" id="KW-0560">Oxidoreductase</keyword>
<dbReference type="EMBL" id="JAAAUY010000319">
    <property type="protein sequence ID" value="KAF9331491.1"/>
    <property type="molecule type" value="Genomic_DNA"/>
</dbReference>
<comment type="similarity">
    <text evidence="1">Belongs to the paxM FAD-dependent monooxygenase family.</text>
</comment>
<dbReference type="AlphaFoldDB" id="A0A9P5SMS8"/>
<keyword evidence="3" id="KW-0274">FAD</keyword>
<dbReference type="GO" id="GO:0071949">
    <property type="term" value="F:FAD binding"/>
    <property type="evidence" value="ECO:0007669"/>
    <property type="project" value="InterPro"/>
</dbReference>
<dbReference type="Proteomes" id="UP000696485">
    <property type="component" value="Unassembled WGS sequence"/>
</dbReference>
<evidence type="ECO:0000313" key="7">
    <source>
        <dbReference type="Proteomes" id="UP000696485"/>
    </source>
</evidence>
<accession>A0A9P5SMS8</accession>
<dbReference type="Pfam" id="PF01494">
    <property type="entry name" value="FAD_binding_3"/>
    <property type="match status" value="1"/>
</dbReference>
<dbReference type="PANTHER" id="PTHR47356:SF2">
    <property type="entry name" value="FAD-BINDING DOMAIN-CONTAINING PROTEIN-RELATED"/>
    <property type="match status" value="1"/>
</dbReference>
<dbReference type="Gene3D" id="3.50.50.60">
    <property type="entry name" value="FAD/NAD(P)-binding domain"/>
    <property type="match status" value="1"/>
</dbReference>
<dbReference type="PANTHER" id="PTHR47356">
    <property type="entry name" value="FAD-DEPENDENT MONOOXYGENASE ASQG-RELATED"/>
    <property type="match status" value="1"/>
</dbReference>
<protein>
    <recommendedName>
        <fullName evidence="5">FAD-binding domain-containing protein</fullName>
    </recommendedName>
</protein>
<dbReference type="GO" id="GO:0004497">
    <property type="term" value="F:monooxygenase activity"/>
    <property type="evidence" value="ECO:0007669"/>
    <property type="project" value="InterPro"/>
</dbReference>
<keyword evidence="7" id="KW-1185">Reference proteome</keyword>
<comment type="caution">
    <text evidence="6">The sequence shown here is derived from an EMBL/GenBank/DDBJ whole genome shotgun (WGS) entry which is preliminary data.</text>
</comment>
<reference evidence="6" key="1">
    <citation type="journal article" date="2020" name="Fungal Divers.">
        <title>Resolving the Mortierellaceae phylogeny through synthesis of multi-gene phylogenetics and phylogenomics.</title>
        <authorList>
            <person name="Vandepol N."/>
            <person name="Liber J."/>
            <person name="Desiro A."/>
            <person name="Na H."/>
            <person name="Kennedy M."/>
            <person name="Barry K."/>
            <person name="Grigoriev I.V."/>
            <person name="Miller A.N."/>
            <person name="O'Donnell K."/>
            <person name="Stajich J.E."/>
            <person name="Bonito G."/>
        </authorList>
    </citation>
    <scope>NUCLEOTIDE SEQUENCE</scope>
    <source>
        <strain evidence="6">NVP1</strain>
    </source>
</reference>
<dbReference type="InterPro" id="IPR002938">
    <property type="entry name" value="FAD-bd"/>
</dbReference>
<proteinExistence type="inferred from homology"/>
<evidence type="ECO:0000256" key="4">
    <source>
        <dbReference type="ARBA" id="ARBA00023002"/>
    </source>
</evidence>
<dbReference type="PRINTS" id="PR00420">
    <property type="entry name" value="RNGMNOXGNASE"/>
</dbReference>
<dbReference type="InterPro" id="IPR036188">
    <property type="entry name" value="FAD/NAD-bd_sf"/>
</dbReference>
<dbReference type="SUPFAM" id="SSF51905">
    <property type="entry name" value="FAD/NAD(P)-binding domain"/>
    <property type="match status" value="1"/>
</dbReference>
<evidence type="ECO:0000259" key="5">
    <source>
        <dbReference type="Pfam" id="PF01494"/>
    </source>
</evidence>
<sequence>MAHAPQGPSPGPSANLSTPEMCLPFTPEEIEQLSKPRVLIAGGGLAGLTLAILLHRANIPFLVFERAKEIKPLGSAIVLGTGVAPVFQQLGIWEEYTRIGKYYLQMGIFDENLKHSYDMKIDWLKRVVQSREYVVSRPELYNLLLSQIPRNRIHLGKRILSFKQDNDGVLLQCSDNSNYVGDILVGADGAYSAVRQHLYKTMKVDKTLPASDDVPLPFSCVCLVGQTDALDPEEFPALHGETCSFNTVLGSSNMCTWTTFTTKSNTICWMVIQFLTKETSKENDSFRNSQWGPEAAEAMAKEVRHFKVPGGKDGKVLTLGAYLDRTPKNLITKVMLEEIVFSTWYGGRTVLIGDGKRRFYMNPTGGVGALMAMHDAVTLANWISTLRLPSVSDLEDVFKEYRAERYPVVKEAFERSQLFTKNLGKNMLSLFVRACMKRLPAWLWRKLVIKNIIAARPQASFLPLVHDTAKVKPQPQPSLLKTMALHKEMAKKNEKIYGMFQLNDLSNT</sequence>
<evidence type="ECO:0000256" key="3">
    <source>
        <dbReference type="ARBA" id="ARBA00022827"/>
    </source>
</evidence>
<gene>
    <name evidence="6" type="ORF">BG006_005636</name>
</gene>